<feature type="region of interest" description="Disordered" evidence="4">
    <location>
        <begin position="1"/>
        <end position="49"/>
    </location>
</feature>
<feature type="compositionally biased region" description="Polar residues" evidence="4">
    <location>
        <begin position="1"/>
        <end position="19"/>
    </location>
</feature>
<evidence type="ECO:0000256" key="1">
    <source>
        <dbReference type="ARBA" id="ARBA00004123"/>
    </source>
</evidence>
<evidence type="ECO:0000313" key="5">
    <source>
        <dbReference type="EMBL" id="CZS91059.1"/>
    </source>
</evidence>
<dbReference type="CDD" id="cd22965">
    <property type="entry name" value="DD_DPY30_SDC1"/>
    <property type="match status" value="1"/>
</dbReference>
<keyword evidence="5" id="KW-0489">Methyltransferase</keyword>
<gene>
    <name evidence="5" type="ORF">RAG0_01847</name>
</gene>
<dbReference type="OrthoDB" id="417678at2759"/>
<dbReference type="GO" id="GO:0032259">
    <property type="term" value="P:methylation"/>
    <property type="evidence" value="ECO:0007669"/>
    <property type="project" value="UniProtKB-KW"/>
</dbReference>
<evidence type="ECO:0000313" key="6">
    <source>
        <dbReference type="Proteomes" id="UP000178912"/>
    </source>
</evidence>
<dbReference type="GO" id="GO:0008168">
    <property type="term" value="F:methyltransferase activity"/>
    <property type="evidence" value="ECO:0007669"/>
    <property type="project" value="UniProtKB-KW"/>
</dbReference>
<evidence type="ECO:0000256" key="4">
    <source>
        <dbReference type="SAM" id="MobiDB-lite"/>
    </source>
</evidence>
<comment type="subcellular location">
    <subcellularLocation>
        <location evidence="1">Nucleus</location>
    </subcellularLocation>
</comment>
<dbReference type="Proteomes" id="UP000178912">
    <property type="component" value="Unassembled WGS sequence"/>
</dbReference>
<comment type="similarity">
    <text evidence="2">Belongs to the dpy-30 family.</text>
</comment>
<feature type="region of interest" description="Disordered" evidence="4">
    <location>
        <begin position="70"/>
        <end position="127"/>
    </location>
</feature>
<name>A0A1E1JZ33_9HELO</name>
<keyword evidence="3" id="KW-0539">Nucleus</keyword>
<dbReference type="GO" id="GO:0005634">
    <property type="term" value="C:nucleus"/>
    <property type="evidence" value="ECO:0007669"/>
    <property type="project" value="UniProtKB-SubCell"/>
</dbReference>
<sequence length="163" mass="17227">MSVPNSTEAGAQEQASTPAAQDLPVAMQQQIATPQTTTTSPAQAIDPSRDVIMTDIMSERPASPAILPGATLANHIPTRTATPSRNTNGSDNTSRAASVHPDPTPAMPKEAPPHGAPTRQYLNSKVTGPLMDGMKLLAKDQPKDPLRVLGEYLLQRSREVEGS</sequence>
<dbReference type="InterPro" id="IPR007858">
    <property type="entry name" value="Dpy-30_motif"/>
</dbReference>
<evidence type="ECO:0000256" key="2">
    <source>
        <dbReference type="ARBA" id="ARBA00010849"/>
    </source>
</evidence>
<feature type="compositionally biased region" description="Low complexity" evidence="4">
    <location>
        <begin position="28"/>
        <end position="45"/>
    </location>
</feature>
<dbReference type="Pfam" id="PF05186">
    <property type="entry name" value="Dpy-30"/>
    <property type="match status" value="1"/>
</dbReference>
<proteinExistence type="inferred from homology"/>
<feature type="compositionally biased region" description="Polar residues" evidence="4">
    <location>
        <begin position="77"/>
        <end position="96"/>
    </location>
</feature>
<keyword evidence="5" id="KW-0808">Transferase</keyword>
<accession>A0A1E1JZ33</accession>
<keyword evidence="6" id="KW-1185">Reference proteome</keyword>
<dbReference type="AlphaFoldDB" id="A0A1E1JZ33"/>
<protein>
    <submittedName>
        <fullName evidence="5">Related to histone-lysine N-methyltransferase</fullName>
    </submittedName>
</protein>
<organism evidence="5 6">
    <name type="scientific">Rhynchosporium agropyri</name>
    <dbReference type="NCBI Taxonomy" id="914238"/>
    <lineage>
        <taxon>Eukaryota</taxon>
        <taxon>Fungi</taxon>
        <taxon>Dikarya</taxon>
        <taxon>Ascomycota</taxon>
        <taxon>Pezizomycotina</taxon>
        <taxon>Leotiomycetes</taxon>
        <taxon>Helotiales</taxon>
        <taxon>Ploettnerulaceae</taxon>
        <taxon>Rhynchosporium</taxon>
    </lineage>
</organism>
<dbReference type="EMBL" id="FJUX01000007">
    <property type="protein sequence ID" value="CZS91059.1"/>
    <property type="molecule type" value="Genomic_DNA"/>
</dbReference>
<evidence type="ECO:0000256" key="3">
    <source>
        <dbReference type="ARBA" id="ARBA00023242"/>
    </source>
</evidence>
<reference evidence="6" key="1">
    <citation type="submission" date="2016-03" db="EMBL/GenBank/DDBJ databases">
        <authorList>
            <person name="Guldener U."/>
        </authorList>
    </citation>
    <scope>NUCLEOTIDE SEQUENCE [LARGE SCALE GENOMIC DNA]</scope>
    <source>
        <strain evidence="6">04CH-RAC-A.6.1</strain>
    </source>
</reference>
<dbReference type="InterPro" id="IPR049629">
    <property type="entry name" value="DPY30_SDC1_DD"/>
</dbReference>
<dbReference type="Gene3D" id="1.20.890.10">
    <property type="entry name" value="cAMP-dependent protein kinase regulatory subunit, dimerization-anchoring domain"/>
    <property type="match status" value="1"/>
</dbReference>